<dbReference type="AlphaFoldDB" id="A0A7Y0MXY8"/>
<comment type="caution">
    <text evidence="2">The sequence shown here is derived from an EMBL/GenBank/DDBJ whole genome shotgun (WGS) entry which is preliminary data.</text>
</comment>
<dbReference type="RefSeq" id="WP_062851413.1">
    <property type="nucleotide sequence ID" value="NZ_JABCMA010000023.1"/>
</dbReference>
<protein>
    <submittedName>
        <fullName evidence="2">Uncharacterized protein</fullName>
    </submittedName>
</protein>
<evidence type="ECO:0000256" key="1">
    <source>
        <dbReference type="SAM" id="MobiDB-lite"/>
    </source>
</evidence>
<dbReference type="EMBL" id="JABCMA010000023">
    <property type="protein sequence ID" value="NMR75437.1"/>
    <property type="molecule type" value="Genomic_DNA"/>
</dbReference>
<gene>
    <name evidence="2" type="ORF">HKB35_17620</name>
</gene>
<accession>A0A7Y0MXY8</accession>
<evidence type="ECO:0000313" key="2">
    <source>
        <dbReference type="EMBL" id="NMR75437.1"/>
    </source>
</evidence>
<proteinExistence type="predicted"/>
<reference evidence="2 3" key="1">
    <citation type="submission" date="2020-04" db="EMBL/GenBank/DDBJ databases">
        <title>Whole-genome sequencing of Vibrio spp. from China reveals different genetic environments of blaCTX-M-14 among diverse lineages.</title>
        <authorList>
            <person name="Zheng Z."/>
            <person name="Ye L."/>
            <person name="Chen S."/>
        </authorList>
    </citation>
    <scope>NUCLEOTIDE SEQUENCE [LARGE SCALE GENOMIC DNA]</scope>
    <source>
        <strain evidence="2 3">Vb1636</strain>
    </source>
</reference>
<dbReference type="Proteomes" id="UP000565155">
    <property type="component" value="Unassembled WGS sequence"/>
</dbReference>
<name>A0A7Y0MXY8_VIBAL</name>
<feature type="region of interest" description="Disordered" evidence="1">
    <location>
        <begin position="1"/>
        <end position="20"/>
    </location>
</feature>
<evidence type="ECO:0000313" key="3">
    <source>
        <dbReference type="Proteomes" id="UP000565155"/>
    </source>
</evidence>
<sequence length="229" mass="26414">MVKRRNKGTLHEMRGKGTPENQVFVGNSKGEMLDFYDKNLRWHNRNVEDRTALALRWVADVIGASKWGVVEGGDEIEELKNIFLDAAMSLEELDRVSDAKDRKSIAKKLTDSLGITSANKRPKLTGQAALDLLYKYTIDEGQGKMEAYEKIAKEYGYSKNSTRSVTGIIERYWEESWANYYDHLESINHGEAVNRVIHRDPVEYWKSNINQSVEIDIPDIEDYFQDMEK</sequence>
<organism evidence="2 3">
    <name type="scientific">Vibrio alginolyticus</name>
    <dbReference type="NCBI Taxonomy" id="663"/>
    <lineage>
        <taxon>Bacteria</taxon>
        <taxon>Pseudomonadati</taxon>
        <taxon>Pseudomonadota</taxon>
        <taxon>Gammaproteobacteria</taxon>
        <taxon>Vibrionales</taxon>
        <taxon>Vibrionaceae</taxon>
        <taxon>Vibrio</taxon>
    </lineage>
</organism>